<evidence type="ECO:0000313" key="8">
    <source>
        <dbReference type="EMBL" id="MBP3955213.1"/>
    </source>
</evidence>
<evidence type="ECO:0000256" key="4">
    <source>
        <dbReference type="ARBA" id="ARBA00023163"/>
    </source>
</evidence>
<feature type="domain" description="Thioredoxin" evidence="7">
    <location>
        <begin position="1116"/>
        <end position="1252"/>
    </location>
</feature>
<feature type="transmembrane region" description="Helical" evidence="6">
    <location>
        <begin position="266"/>
        <end position="284"/>
    </location>
</feature>
<dbReference type="PANTHER" id="PTHR43133:SF51">
    <property type="entry name" value="RNA POLYMERASE SIGMA FACTOR"/>
    <property type="match status" value="1"/>
</dbReference>
<keyword evidence="3" id="KW-0731">Sigma factor</keyword>
<dbReference type="Pfam" id="PF08281">
    <property type="entry name" value="Sigma70_r4_2"/>
    <property type="match status" value="1"/>
</dbReference>
<dbReference type="RefSeq" id="WP_210653304.1">
    <property type="nucleotide sequence ID" value="NZ_JAGKQQ010000001.1"/>
</dbReference>
<dbReference type="InterPro" id="IPR000866">
    <property type="entry name" value="AhpC/TSA"/>
</dbReference>
<gene>
    <name evidence="8" type="ORF">J8F10_07955</name>
</gene>
<evidence type="ECO:0000256" key="6">
    <source>
        <dbReference type="SAM" id="Phobius"/>
    </source>
</evidence>
<dbReference type="InterPro" id="IPR017937">
    <property type="entry name" value="Thioredoxin_CS"/>
</dbReference>
<reference evidence="8 9" key="1">
    <citation type="submission" date="2021-04" db="EMBL/GenBank/DDBJ databases">
        <authorList>
            <person name="Ivanova A."/>
        </authorList>
    </citation>
    <scope>NUCLEOTIDE SEQUENCE [LARGE SCALE GENOMIC DNA]</scope>
    <source>
        <strain evidence="8 9">G18</strain>
    </source>
</reference>
<keyword evidence="9" id="KW-1185">Reference proteome</keyword>
<dbReference type="EMBL" id="JAGKQQ010000001">
    <property type="protein sequence ID" value="MBP3955213.1"/>
    <property type="molecule type" value="Genomic_DNA"/>
</dbReference>
<dbReference type="SUPFAM" id="SSF49452">
    <property type="entry name" value="Starch-binding domain-like"/>
    <property type="match status" value="1"/>
</dbReference>
<dbReference type="Gene3D" id="3.40.30.10">
    <property type="entry name" value="Glutaredoxin"/>
    <property type="match status" value="1"/>
</dbReference>
<dbReference type="InterPro" id="IPR007627">
    <property type="entry name" value="RNA_pol_sigma70_r2"/>
</dbReference>
<dbReference type="PROSITE" id="PS00194">
    <property type="entry name" value="THIOREDOXIN_1"/>
    <property type="match status" value="1"/>
</dbReference>
<sequence>MAIRGAGIDRQRVRQLVTGTVDPGTTDRELLRQFTERQDEGAFETLVRRHGPMVIATGHRVLGNAHDAEDVFQAAFVLLARRAPSGHWHPSVASWLHRTAHLLALKVRRGTARRTRREGAVAPRVPADPLAELTARELLAVLDEELLALPEPLRGPLVLCYLEGATRDEAAARLGCPLATLKNRLERGRDRLQAALARRGLGLSAALLGTLLGARPAHAVPVPLVQSMSHIVRTLATGNPDGVISSRVAQLVSGGIGMTGRNKMRATLGVLILGGFLAVGAVASSTAPAAPVAPPTGTTAPLDRAPEPHAPPVAAGAMRVVVLDARGQPLSGANVHVGVWTDEKDFKANRDTETDTAGVARIELPKTFYILRLWASKIGCATLFANWEQAELLNGKGVPAEYTFRLEPTGTAGGRIVDEKGRPVAGAKIEVRLGNDPRPVRGDGRVRYSDTLARGSDAPATDADGRWRIDTVPDHPEVELSLLVTHPDYVTEPRWAQVAKETGITTAALRKGTAILVLKTGVVVRGTVTDPDGKPIKDALVAHSDAPDGGDTTNTFSTDADGRFRLPALAPGKTSLTVIAPGWAPQLRAVELKPDSPAQDFRLVPGKLVRLRTVDTGGKPVPAASVSLMEWKGSKSIHSVHNANHPKGTGTGIPRRADANGSWEWAAAPNEPVKVQIEARGYTALKLEVTGGSPDRTVTLKAEHRVTGTVTDAATGKPVPRFAVIPVDVFGKDHLSAERFNGAAGTAGRLDFLAYRTDIPLRLRIEAPGYRTQDGPEFRVGDDAARVQNFRLAPSRARTGLVVDATGRPAAKAEVLLATPTEQVRLSGDDTHRTFTDEQGRFEFPDPGEPWAVVARTGAGFAFAECSADRVDAGTLKLQPWGAVRGTLYDGGKPVRGATVFAAAVRIQDLTRPRVSYDLQATTDAEGRFEFPRVPPGPVSVRVYLGPWKDEGFRSGPRVPLDLKPGARVDLALGSGGAVVTGQVKLAGKVPPDLDCTYSLNYLVRREPGITPPPDVAAAGFDARKGWRDTWHQSTEGLAYLSTLQNWFVKLASDGTFRVSGVPAGEYDLAVAVYAKPSGCLIDPVARRVVRVTVTATDAARGELKVSQITAEVEPVLSPGDVPALSFKRTDGKDGTLADCRGKYMVVHFWASWCAPCKKQLPALKTLHERFAARGLGVLSLALDDDATAWETALKGLDVGWAQGRLGASGTSGVSSVPTYWLLDPTGKLVAKAYDPNELATVLEERLKRAPADR</sequence>
<dbReference type="CDD" id="cd02966">
    <property type="entry name" value="TlpA_like_family"/>
    <property type="match status" value="1"/>
</dbReference>
<evidence type="ECO:0000256" key="3">
    <source>
        <dbReference type="ARBA" id="ARBA00023082"/>
    </source>
</evidence>
<dbReference type="PROSITE" id="PS51352">
    <property type="entry name" value="THIOREDOXIN_2"/>
    <property type="match status" value="1"/>
</dbReference>
<dbReference type="Pfam" id="PF00578">
    <property type="entry name" value="AhpC-TSA"/>
    <property type="match status" value="1"/>
</dbReference>
<accession>A0ABS5BQR2</accession>
<keyword evidence="6" id="KW-0472">Membrane</keyword>
<dbReference type="Proteomes" id="UP000676565">
    <property type="component" value="Unassembled WGS sequence"/>
</dbReference>
<dbReference type="InterPro" id="IPR013324">
    <property type="entry name" value="RNA_pol_sigma_r3/r4-like"/>
</dbReference>
<dbReference type="InterPro" id="IPR008969">
    <property type="entry name" value="CarboxyPept-like_regulatory"/>
</dbReference>
<comment type="caution">
    <text evidence="8">The sequence shown here is derived from an EMBL/GenBank/DDBJ whole genome shotgun (WGS) entry which is preliminary data.</text>
</comment>
<dbReference type="InterPro" id="IPR013784">
    <property type="entry name" value="Carb-bd-like_fold"/>
</dbReference>
<dbReference type="SUPFAM" id="SSF49464">
    <property type="entry name" value="Carboxypeptidase regulatory domain-like"/>
    <property type="match status" value="1"/>
</dbReference>
<comment type="similarity">
    <text evidence="1">Belongs to the sigma-70 factor family. ECF subfamily.</text>
</comment>
<dbReference type="InterPro" id="IPR039425">
    <property type="entry name" value="RNA_pol_sigma-70-like"/>
</dbReference>
<organism evidence="8 9">
    <name type="scientific">Gemmata palustris</name>
    <dbReference type="NCBI Taxonomy" id="2822762"/>
    <lineage>
        <taxon>Bacteria</taxon>
        <taxon>Pseudomonadati</taxon>
        <taxon>Planctomycetota</taxon>
        <taxon>Planctomycetia</taxon>
        <taxon>Gemmatales</taxon>
        <taxon>Gemmataceae</taxon>
        <taxon>Gemmata</taxon>
    </lineage>
</organism>
<keyword evidence="2" id="KW-0805">Transcription regulation</keyword>
<dbReference type="Gene3D" id="1.10.1740.10">
    <property type="match status" value="1"/>
</dbReference>
<dbReference type="InterPro" id="IPR013766">
    <property type="entry name" value="Thioredoxin_domain"/>
</dbReference>
<dbReference type="InterPro" id="IPR013249">
    <property type="entry name" value="RNA_pol_sigma70_r4_t2"/>
</dbReference>
<evidence type="ECO:0000256" key="1">
    <source>
        <dbReference type="ARBA" id="ARBA00010641"/>
    </source>
</evidence>
<dbReference type="SUPFAM" id="SSF88659">
    <property type="entry name" value="Sigma3 and sigma4 domains of RNA polymerase sigma factors"/>
    <property type="match status" value="1"/>
</dbReference>
<dbReference type="Pfam" id="PF13620">
    <property type="entry name" value="CarboxypepD_reg"/>
    <property type="match status" value="1"/>
</dbReference>
<dbReference type="InterPro" id="IPR036388">
    <property type="entry name" value="WH-like_DNA-bd_sf"/>
</dbReference>
<dbReference type="PANTHER" id="PTHR43133">
    <property type="entry name" value="RNA POLYMERASE ECF-TYPE SIGMA FACTO"/>
    <property type="match status" value="1"/>
</dbReference>
<dbReference type="InterPro" id="IPR036249">
    <property type="entry name" value="Thioredoxin-like_sf"/>
</dbReference>
<dbReference type="Gene3D" id="2.60.40.1120">
    <property type="entry name" value="Carboxypeptidase-like, regulatory domain"/>
    <property type="match status" value="2"/>
</dbReference>
<dbReference type="Gene3D" id="1.10.10.10">
    <property type="entry name" value="Winged helix-like DNA-binding domain superfamily/Winged helix DNA-binding domain"/>
    <property type="match status" value="1"/>
</dbReference>
<dbReference type="InterPro" id="IPR014284">
    <property type="entry name" value="RNA_pol_sigma-70_dom"/>
</dbReference>
<dbReference type="SUPFAM" id="SSF88946">
    <property type="entry name" value="Sigma2 domain of RNA polymerase sigma factors"/>
    <property type="match status" value="1"/>
</dbReference>
<name>A0ABS5BQR2_9BACT</name>
<evidence type="ECO:0000313" key="9">
    <source>
        <dbReference type="Proteomes" id="UP000676565"/>
    </source>
</evidence>
<dbReference type="NCBIfam" id="TIGR02937">
    <property type="entry name" value="sigma70-ECF"/>
    <property type="match status" value="1"/>
</dbReference>
<evidence type="ECO:0000256" key="2">
    <source>
        <dbReference type="ARBA" id="ARBA00023015"/>
    </source>
</evidence>
<protein>
    <submittedName>
        <fullName evidence="8">Sigma-70 family RNA polymerase sigma factor</fullName>
    </submittedName>
</protein>
<dbReference type="SUPFAM" id="SSF52833">
    <property type="entry name" value="Thioredoxin-like"/>
    <property type="match status" value="1"/>
</dbReference>
<keyword evidence="4" id="KW-0804">Transcription</keyword>
<keyword evidence="6" id="KW-0812">Transmembrane</keyword>
<dbReference type="InterPro" id="IPR013325">
    <property type="entry name" value="RNA_pol_sigma_r2"/>
</dbReference>
<keyword evidence="6" id="KW-1133">Transmembrane helix</keyword>
<keyword evidence="5" id="KW-0676">Redox-active center</keyword>
<dbReference type="Pfam" id="PF04542">
    <property type="entry name" value="Sigma70_r2"/>
    <property type="match status" value="1"/>
</dbReference>
<evidence type="ECO:0000256" key="5">
    <source>
        <dbReference type="ARBA" id="ARBA00023284"/>
    </source>
</evidence>
<proteinExistence type="inferred from homology"/>
<evidence type="ECO:0000259" key="7">
    <source>
        <dbReference type="PROSITE" id="PS51352"/>
    </source>
</evidence>